<name>A0AA38HEX4_9TREE</name>
<feature type="compositionally biased region" description="Gly residues" evidence="1">
    <location>
        <begin position="516"/>
        <end position="532"/>
    </location>
</feature>
<evidence type="ECO:0000313" key="3">
    <source>
        <dbReference type="EMBL" id="KAI9639348.1"/>
    </source>
</evidence>
<dbReference type="GeneID" id="77729913"/>
<evidence type="ECO:0000256" key="1">
    <source>
        <dbReference type="SAM" id="MobiDB-lite"/>
    </source>
</evidence>
<feature type="compositionally biased region" description="Basic and acidic residues" evidence="1">
    <location>
        <begin position="650"/>
        <end position="661"/>
    </location>
</feature>
<dbReference type="Proteomes" id="UP001164286">
    <property type="component" value="Unassembled WGS sequence"/>
</dbReference>
<reference evidence="3" key="1">
    <citation type="journal article" date="2022" name="G3 (Bethesda)">
        <title>High quality genome of the basidiomycete yeast Dioszegia hungarica PDD-24b-2 isolated from cloud water.</title>
        <authorList>
            <person name="Jarrige D."/>
            <person name="Haridas S."/>
            <person name="Bleykasten-Grosshans C."/>
            <person name="Joly M."/>
            <person name="Nadalig T."/>
            <person name="Sancelme M."/>
            <person name="Vuilleumier S."/>
            <person name="Grigoriev I.V."/>
            <person name="Amato P."/>
            <person name="Bringel F."/>
        </authorList>
    </citation>
    <scope>NUCLEOTIDE SEQUENCE</scope>
    <source>
        <strain evidence="3">PDD-24b-2</strain>
    </source>
</reference>
<dbReference type="PANTHER" id="PTHR28083">
    <property type="entry name" value="GOOD FOR FULL DBP5 ACTIVITY PROTEIN 2"/>
    <property type="match status" value="1"/>
</dbReference>
<protein>
    <recommendedName>
        <fullName evidence="2">Gfd2/YDR514C-like C-terminal domain-containing protein</fullName>
    </recommendedName>
</protein>
<dbReference type="GO" id="GO:0005634">
    <property type="term" value="C:nucleus"/>
    <property type="evidence" value="ECO:0007669"/>
    <property type="project" value="TreeGrafter"/>
</dbReference>
<feature type="compositionally biased region" description="Polar residues" evidence="1">
    <location>
        <begin position="663"/>
        <end position="690"/>
    </location>
</feature>
<proteinExistence type="predicted"/>
<accession>A0AA38HEX4</accession>
<feature type="region of interest" description="Disordered" evidence="1">
    <location>
        <begin position="195"/>
        <end position="219"/>
    </location>
</feature>
<dbReference type="EMBL" id="JAKWFO010000001">
    <property type="protein sequence ID" value="KAI9639348.1"/>
    <property type="molecule type" value="Genomic_DNA"/>
</dbReference>
<feature type="compositionally biased region" description="Low complexity" evidence="1">
    <location>
        <begin position="485"/>
        <end position="496"/>
    </location>
</feature>
<feature type="compositionally biased region" description="Gly residues" evidence="1">
    <location>
        <begin position="204"/>
        <end position="219"/>
    </location>
</feature>
<sequence>MDSTKYGNAVDFDTDLHSIYAAYLGQFEAAGSEWWAKSWGGYFATFNDFLGFGWEVMVVVDARTGRAHIAVRREQIALFAKMIRTRFGESLAKDPPTTLPLSPAPTRTLSLRRLIQLSDLPAYRKLSLTLPAAELSHLRHRARTGDVAVAEQLFYAGGPSAERESGAGAVGMRDNGVGYTFAAVRTTWWEKGGAPSGLIPGSGRTQGGRSGPAAAGGGQQGKGLVLEVGMAVVRCANLRAVEVWPPTPTENYRKSHCIMEEWVDKRTNQNPPSYPRAYAFGKSQYIAERDVERILDANLAALASQDNDPNANTLVLLTLGEPGPLPVPQSSTLPANILHIDVLALEYNLLRRAQEQGVQGTPDRQTPLTSLSALLQTLQIPSPPFVPVGNAGNEAYYTLLAFQKLMMAQTRLPDLLFKAPESYMSPAPYYTGFPQSASVNFSSYPSMAMPPPQAPFARPPHSRRESSSSSRRQSELFQPPTRTKSPASMSSPRRAPQAIRGASDDNRSRPASFGDQGQGGSGQYRGAAGGNGSPATREDPSLGGSVPNTARVPGRAPLPRSSTIFWDDAEYADADVSSQKGSLRDKQRLRQTQTTDTTPDRDSLTMRGRQPPPSAMRYNSGGEAVLNSTPSSRNVSWTEERGANSGPHGEYGREMSRDRRSVANGSSTALANGSRPTSQIKGAGSGSSTKLDSHSGSEGKGGGVGTGTKVVDGAKQETVKEGAGARDKPKEKEKGSKLKSEKSMRNVAGALARFWVG</sequence>
<dbReference type="InterPro" id="IPR040151">
    <property type="entry name" value="Gfd2/YDR514C-like"/>
</dbReference>
<evidence type="ECO:0000313" key="4">
    <source>
        <dbReference type="Proteomes" id="UP001164286"/>
    </source>
</evidence>
<organism evidence="3 4">
    <name type="scientific">Dioszegia hungarica</name>
    <dbReference type="NCBI Taxonomy" id="4972"/>
    <lineage>
        <taxon>Eukaryota</taxon>
        <taxon>Fungi</taxon>
        <taxon>Dikarya</taxon>
        <taxon>Basidiomycota</taxon>
        <taxon>Agaricomycotina</taxon>
        <taxon>Tremellomycetes</taxon>
        <taxon>Tremellales</taxon>
        <taxon>Bulleribasidiaceae</taxon>
        <taxon>Dioszegia</taxon>
    </lineage>
</organism>
<dbReference type="AlphaFoldDB" id="A0AA38HEX4"/>
<feature type="compositionally biased region" description="Polar residues" evidence="1">
    <location>
        <begin position="626"/>
        <end position="637"/>
    </location>
</feature>
<feature type="region of interest" description="Disordered" evidence="1">
    <location>
        <begin position="450"/>
        <end position="744"/>
    </location>
</feature>
<feature type="domain" description="Gfd2/YDR514C-like C-terminal" evidence="2">
    <location>
        <begin position="223"/>
        <end position="404"/>
    </location>
</feature>
<dbReference type="RefSeq" id="XP_052949125.1">
    <property type="nucleotide sequence ID" value="XM_053090708.1"/>
</dbReference>
<dbReference type="InterPro" id="IPR048519">
    <property type="entry name" value="Gfd2/YDR514C-like_C"/>
</dbReference>
<feature type="compositionally biased region" description="Basic and acidic residues" evidence="1">
    <location>
        <begin position="712"/>
        <end position="744"/>
    </location>
</feature>
<gene>
    <name evidence="3" type="ORF">MKK02DRAFT_39648</name>
</gene>
<comment type="caution">
    <text evidence="3">The sequence shown here is derived from an EMBL/GenBank/DDBJ whole genome shotgun (WGS) entry which is preliminary data.</text>
</comment>
<evidence type="ECO:0000259" key="2">
    <source>
        <dbReference type="Pfam" id="PF21762"/>
    </source>
</evidence>
<dbReference type="Pfam" id="PF21762">
    <property type="entry name" value="DEDDh_C"/>
    <property type="match status" value="1"/>
</dbReference>
<dbReference type="PANTHER" id="PTHR28083:SF1">
    <property type="entry name" value="GOOD FOR FULL DBP5 ACTIVITY PROTEIN 2"/>
    <property type="match status" value="1"/>
</dbReference>
<keyword evidence="4" id="KW-1185">Reference proteome</keyword>